<proteinExistence type="predicted"/>
<dbReference type="Proteomes" id="UP000326169">
    <property type="component" value="Unassembled WGS sequence"/>
</dbReference>
<dbReference type="InterPro" id="IPR009414">
    <property type="entry name" value="DUF1064"/>
</dbReference>
<comment type="caution">
    <text evidence="1">The sequence shown here is derived from an EMBL/GenBank/DDBJ whole genome shotgun (WGS) entry which is preliminary data.</text>
</comment>
<dbReference type="RefSeq" id="WP_006616084.1">
    <property type="nucleotide sequence ID" value="NZ_BIMW01000229.1"/>
</dbReference>
<dbReference type="GeneID" id="301685456"/>
<name>A0A5M3TGB0_LIMPL</name>
<protein>
    <submittedName>
        <fullName evidence="1">Uncharacterized protein</fullName>
    </submittedName>
</protein>
<evidence type="ECO:0000313" key="2">
    <source>
        <dbReference type="Proteomes" id="UP000326169"/>
    </source>
</evidence>
<organism evidence="1 2">
    <name type="scientific">Limnospira platensis NIES-46</name>
    <dbReference type="NCBI Taxonomy" id="1236695"/>
    <lineage>
        <taxon>Bacteria</taxon>
        <taxon>Bacillati</taxon>
        <taxon>Cyanobacteriota</taxon>
        <taxon>Cyanophyceae</taxon>
        <taxon>Oscillatoriophycideae</taxon>
        <taxon>Oscillatoriales</taxon>
        <taxon>Sirenicapillariaceae</taxon>
        <taxon>Limnospira</taxon>
    </lineage>
</organism>
<dbReference type="Gene3D" id="3.40.91.30">
    <property type="match status" value="1"/>
</dbReference>
<evidence type="ECO:0000313" key="1">
    <source>
        <dbReference type="EMBL" id="GCE96679.1"/>
    </source>
</evidence>
<accession>A0A5M3TGB0</accession>
<dbReference type="EMBL" id="BIMW01000229">
    <property type="protein sequence ID" value="GCE96679.1"/>
    <property type="molecule type" value="Genomic_DNA"/>
</dbReference>
<sequence>MKMNKYNARGQQIDGHYFPSALECRVYHLLKKYDEQLIVHPKMTLIENQKPWKNITWTPDFYSPFFNRYIEAKGVLTDAFKLKMQLLQYLNPSLVNQSWFVVRGQSYRWQGITLTNVDVLDDLLRTLKEQGELTNFVKANNE</sequence>
<gene>
    <name evidence="1" type="ORF">NIES46_47510</name>
</gene>
<reference evidence="1 2" key="1">
    <citation type="journal article" date="2019" name="J Genomics">
        <title>The Draft Genome of a Hydrogen-producing Cyanobacterium, Arthrospira platensis NIES-46.</title>
        <authorList>
            <person name="Suzuki S."/>
            <person name="Yamaguchi H."/>
            <person name="Kawachi M."/>
        </authorList>
    </citation>
    <scope>NUCLEOTIDE SEQUENCE [LARGE SCALE GENOMIC DNA]</scope>
    <source>
        <strain evidence="1 2">NIES-46</strain>
    </source>
</reference>
<keyword evidence="2" id="KW-1185">Reference proteome</keyword>
<dbReference type="Pfam" id="PF06356">
    <property type="entry name" value="DUF1064"/>
    <property type="match status" value="1"/>
</dbReference>